<name>A0A8T2UDS8_CERRI</name>
<accession>A0A8T2UDS8</accession>
<dbReference type="GO" id="GO:0005737">
    <property type="term" value="C:cytoplasm"/>
    <property type="evidence" value="ECO:0007669"/>
    <property type="project" value="TreeGrafter"/>
</dbReference>
<dbReference type="PANTHER" id="PTHR31901">
    <property type="entry name" value="GH3 DOMAIN-CONTAINING PROTEIN"/>
    <property type="match status" value="1"/>
</dbReference>
<dbReference type="AlphaFoldDB" id="A0A8T2UDS8"/>
<dbReference type="PANTHER" id="PTHR31901:SF9">
    <property type="entry name" value="GH3 DOMAIN-CONTAINING PROTEIN"/>
    <property type="match status" value="1"/>
</dbReference>
<evidence type="ECO:0000313" key="2">
    <source>
        <dbReference type="Proteomes" id="UP000825935"/>
    </source>
</evidence>
<dbReference type="Pfam" id="PF03321">
    <property type="entry name" value="GH3"/>
    <property type="match status" value="1"/>
</dbReference>
<organism evidence="1 2">
    <name type="scientific">Ceratopteris richardii</name>
    <name type="common">Triangle waterfern</name>
    <dbReference type="NCBI Taxonomy" id="49495"/>
    <lineage>
        <taxon>Eukaryota</taxon>
        <taxon>Viridiplantae</taxon>
        <taxon>Streptophyta</taxon>
        <taxon>Embryophyta</taxon>
        <taxon>Tracheophyta</taxon>
        <taxon>Polypodiopsida</taxon>
        <taxon>Polypodiidae</taxon>
        <taxon>Polypodiales</taxon>
        <taxon>Pteridineae</taxon>
        <taxon>Pteridaceae</taxon>
        <taxon>Parkerioideae</taxon>
        <taxon>Ceratopteris</taxon>
    </lineage>
</organism>
<dbReference type="EMBL" id="CM035411">
    <property type="protein sequence ID" value="KAH7434147.1"/>
    <property type="molecule type" value="Genomic_DNA"/>
</dbReference>
<protein>
    <submittedName>
        <fullName evidence="1">Uncharacterized protein</fullName>
    </submittedName>
</protein>
<gene>
    <name evidence="1" type="ORF">KP509_06G002600</name>
</gene>
<evidence type="ECO:0000313" key="1">
    <source>
        <dbReference type="EMBL" id="KAH7434147.1"/>
    </source>
</evidence>
<dbReference type="Proteomes" id="UP000825935">
    <property type="component" value="Chromosome 6"/>
</dbReference>
<dbReference type="InterPro" id="IPR004993">
    <property type="entry name" value="GH3"/>
</dbReference>
<sequence>MATPSDRGDNGRQTSSIAVGVTDSATLEFIENVTRDAAILQKELLLAILRRNYATEYLAALGLDRSGDDYELFKRVAPPVTYEDIQPFIKRIANGDKSPILCSQPITRLFTSSGTSRGERKLTPTTEEELDKNWNFLKLATLVLRQKCCENGKCIATSIEGKRPSIHFKLNDAKSQRRHSKK</sequence>
<reference evidence="1" key="1">
    <citation type="submission" date="2021-08" db="EMBL/GenBank/DDBJ databases">
        <title>WGS assembly of Ceratopteris richardii.</title>
        <authorList>
            <person name="Marchant D.B."/>
            <person name="Chen G."/>
            <person name="Jenkins J."/>
            <person name="Shu S."/>
            <person name="Leebens-Mack J."/>
            <person name="Grimwood J."/>
            <person name="Schmutz J."/>
            <person name="Soltis P."/>
            <person name="Soltis D."/>
            <person name="Chen Z.-H."/>
        </authorList>
    </citation>
    <scope>NUCLEOTIDE SEQUENCE</scope>
    <source>
        <strain evidence="1">Whitten #5841</strain>
        <tissue evidence="1">Leaf</tissue>
    </source>
</reference>
<dbReference type="GO" id="GO:0016881">
    <property type="term" value="F:acid-amino acid ligase activity"/>
    <property type="evidence" value="ECO:0007669"/>
    <property type="project" value="TreeGrafter"/>
</dbReference>
<dbReference type="OrthoDB" id="1915431at2759"/>
<proteinExistence type="predicted"/>
<comment type="caution">
    <text evidence="1">The sequence shown here is derived from an EMBL/GenBank/DDBJ whole genome shotgun (WGS) entry which is preliminary data.</text>
</comment>
<keyword evidence="2" id="KW-1185">Reference proteome</keyword>